<evidence type="ECO:0000313" key="4">
    <source>
        <dbReference type="Proteomes" id="UP001295684"/>
    </source>
</evidence>
<dbReference type="AlphaFoldDB" id="A0AAD2D3V8"/>
<accession>A0AAD2D3V8</accession>
<dbReference type="Pfam" id="PF00225">
    <property type="entry name" value="Kinesin"/>
    <property type="match status" value="1"/>
</dbReference>
<gene>
    <name evidence="3" type="ORF">ECRASSUSDP1_LOCUS20751</name>
</gene>
<dbReference type="InterPro" id="IPR001752">
    <property type="entry name" value="Kinesin_motor_dom"/>
</dbReference>
<comment type="caution">
    <text evidence="3">The sequence shown here is derived from an EMBL/GenBank/DDBJ whole genome shotgun (WGS) entry which is preliminary data.</text>
</comment>
<name>A0AAD2D3V8_EUPCR</name>
<dbReference type="InterPro" id="IPR027417">
    <property type="entry name" value="P-loop_NTPase"/>
</dbReference>
<organism evidence="3 4">
    <name type="scientific">Euplotes crassus</name>
    <dbReference type="NCBI Taxonomy" id="5936"/>
    <lineage>
        <taxon>Eukaryota</taxon>
        <taxon>Sar</taxon>
        <taxon>Alveolata</taxon>
        <taxon>Ciliophora</taxon>
        <taxon>Intramacronucleata</taxon>
        <taxon>Spirotrichea</taxon>
        <taxon>Hypotrichia</taxon>
        <taxon>Euplotida</taxon>
        <taxon>Euplotidae</taxon>
        <taxon>Moneuplotes</taxon>
    </lineage>
</organism>
<feature type="compositionally biased region" description="Polar residues" evidence="1">
    <location>
        <begin position="884"/>
        <end position="893"/>
    </location>
</feature>
<protein>
    <recommendedName>
        <fullName evidence="2">Kinesin motor domain-containing protein</fullName>
    </recommendedName>
</protein>
<dbReference type="Gene3D" id="3.40.850.10">
    <property type="entry name" value="Kinesin motor domain"/>
    <property type="match status" value="1"/>
</dbReference>
<feature type="compositionally biased region" description="Basic and acidic residues" evidence="1">
    <location>
        <begin position="8"/>
        <end position="19"/>
    </location>
</feature>
<evidence type="ECO:0000313" key="3">
    <source>
        <dbReference type="EMBL" id="CAI2379342.1"/>
    </source>
</evidence>
<sequence>MTLFIANEKAEEAKKEPDSPSKSLKLSIPKREDTAVLPKKVFKGTYKPQLDPVTGNHVLTDNVQISPNKTSITVKNIDNHKEIYNFDYVFTGPSESRMDKLLSKSSVVKDVIEGFDSTLIIMPHDDQITNSPAYKIANAGKNATFAIQKPNADNHDLAKVNKQKQVQLFPTQRSKLQYQTGLVYKAFRELYQRIKDLQEQEQVISLEVSAFQILDDKIIDLGMPDDAKKHNTVEVRNLDFEKYDMATYEDMKGTVYVKNCYYKDINSLEDFKYFIDKWLKTQGNAHDQTKFTHTLKSEKYEASKITNEDTKEESYFSHTIFSILVKRKITVTRLYIVSCAPYQSDLEFYEESQCPIYIGARKSNEALMKLMEICQLAKNGEDLDDHSKFPFNDCKFTNILKNVFQSDSNINFLFTLPLMEFNPNIFTVKNFSKGKSFLRQLLVLKLAQNKYPHVSSATRMRDYDKIMGILKLSALMQKSDIKDQSNISMSPSKNFDEEIDSSRFEKLMKPKKSKISNHKIEAFKRNEKTKFENIRNLLGLEMDLAQVLSQNLSPDEEDELRLHKEISERLQVYQKQHRKLSWEVEEINEKVNEQITMRDNIVSKYTNIFQSMEKKLADMELSKKQTTKMKEDEIREKAQKMKTMIKGKFQTGVDFMQTKCNSIKDIVSSSEDYIEKVRIGQIKRKEGVKIMHDEYQVKQYQEKYQHKKNLKEIRKKGEEVIKQYQEPEDKYKETPERILMKEKMKNDIQDKKSELNMFEGEILALYAILNEQTKKIKDMEVMQSRPKPKPKMELTQLSHFSSINSYHSSKNRKNSRLPQMHIPFRVTRNKLTRDNSEFLYKIIQKKKIQMSKNSNTSSTNAIELKCMLDTLNPKMSTGKLFATPSKSSSQPRLNISDRKSPGNFSAIETFTPVVSQNTGLFYTGKLSL</sequence>
<evidence type="ECO:0000256" key="1">
    <source>
        <dbReference type="SAM" id="MobiDB-lite"/>
    </source>
</evidence>
<evidence type="ECO:0000259" key="2">
    <source>
        <dbReference type="Pfam" id="PF00225"/>
    </source>
</evidence>
<dbReference type="GO" id="GO:0003777">
    <property type="term" value="F:microtubule motor activity"/>
    <property type="evidence" value="ECO:0007669"/>
    <property type="project" value="InterPro"/>
</dbReference>
<dbReference type="Proteomes" id="UP001295684">
    <property type="component" value="Unassembled WGS sequence"/>
</dbReference>
<feature type="region of interest" description="Disordered" evidence="1">
    <location>
        <begin position="6"/>
        <end position="27"/>
    </location>
</feature>
<dbReference type="InterPro" id="IPR036961">
    <property type="entry name" value="Kinesin_motor_dom_sf"/>
</dbReference>
<dbReference type="GO" id="GO:0008017">
    <property type="term" value="F:microtubule binding"/>
    <property type="evidence" value="ECO:0007669"/>
    <property type="project" value="InterPro"/>
</dbReference>
<feature type="region of interest" description="Disordered" evidence="1">
    <location>
        <begin position="881"/>
        <end position="900"/>
    </location>
</feature>
<dbReference type="EMBL" id="CAMPGE010021178">
    <property type="protein sequence ID" value="CAI2379342.1"/>
    <property type="molecule type" value="Genomic_DNA"/>
</dbReference>
<keyword evidence="4" id="KW-1185">Reference proteome</keyword>
<feature type="domain" description="Kinesin motor" evidence="2">
    <location>
        <begin position="65"/>
        <end position="414"/>
    </location>
</feature>
<proteinExistence type="predicted"/>
<dbReference type="SUPFAM" id="SSF52540">
    <property type="entry name" value="P-loop containing nucleoside triphosphate hydrolases"/>
    <property type="match status" value="1"/>
</dbReference>
<dbReference type="GO" id="GO:0007018">
    <property type="term" value="P:microtubule-based movement"/>
    <property type="evidence" value="ECO:0007669"/>
    <property type="project" value="InterPro"/>
</dbReference>
<reference evidence="3" key="1">
    <citation type="submission" date="2023-07" db="EMBL/GenBank/DDBJ databases">
        <authorList>
            <consortium name="AG Swart"/>
            <person name="Singh M."/>
            <person name="Singh A."/>
            <person name="Seah K."/>
            <person name="Emmerich C."/>
        </authorList>
    </citation>
    <scope>NUCLEOTIDE SEQUENCE</scope>
    <source>
        <strain evidence="3">DP1</strain>
    </source>
</reference>
<dbReference type="GO" id="GO:0005524">
    <property type="term" value="F:ATP binding"/>
    <property type="evidence" value="ECO:0007669"/>
    <property type="project" value="InterPro"/>
</dbReference>